<dbReference type="InterPro" id="IPR050704">
    <property type="entry name" value="Peptidase_C85-like"/>
</dbReference>
<dbReference type="EMBL" id="JANBPY010000505">
    <property type="protein sequence ID" value="KAJ1966538.1"/>
    <property type="molecule type" value="Genomic_DNA"/>
</dbReference>
<protein>
    <submittedName>
        <fullName evidence="3">OTU protein</fullName>
        <ecNumber evidence="3">3.4.19.12</ecNumber>
    </submittedName>
</protein>
<keyword evidence="4" id="KW-1185">Reference proteome</keyword>
<feature type="non-terminal residue" evidence="3">
    <location>
        <position position="1"/>
    </location>
</feature>
<proteinExistence type="predicted"/>
<dbReference type="Proteomes" id="UP001150925">
    <property type="component" value="Unassembled WGS sequence"/>
</dbReference>
<evidence type="ECO:0000256" key="1">
    <source>
        <dbReference type="SAM" id="Coils"/>
    </source>
</evidence>
<evidence type="ECO:0000313" key="3">
    <source>
        <dbReference type="EMBL" id="KAJ1966538.1"/>
    </source>
</evidence>
<name>A0A9W8E7H9_9FUNG</name>
<keyword evidence="1" id="KW-0175">Coiled coil</keyword>
<reference evidence="3" key="1">
    <citation type="submission" date="2022-07" db="EMBL/GenBank/DDBJ databases">
        <title>Phylogenomic reconstructions and comparative analyses of Kickxellomycotina fungi.</title>
        <authorList>
            <person name="Reynolds N.K."/>
            <person name="Stajich J.E."/>
            <person name="Barry K."/>
            <person name="Grigoriev I.V."/>
            <person name="Crous P."/>
            <person name="Smith M.E."/>
        </authorList>
    </citation>
    <scope>NUCLEOTIDE SEQUENCE</scope>
    <source>
        <strain evidence="3">RSA 1196</strain>
    </source>
</reference>
<dbReference type="InterPro" id="IPR038765">
    <property type="entry name" value="Papain-like_cys_pep_sf"/>
</dbReference>
<accession>A0A9W8E7H9</accession>
<dbReference type="Pfam" id="PF02338">
    <property type="entry name" value="OTU"/>
    <property type="match status" value="1"/>
</dbReference>
<keyword evidence="3" id="KW-0378">Hydrolase</keyword>
<sequence length="260" mass="29990">AAKSDKKKKKEIMAEIQRLEKELKEKHASELEAWEKAQVPDAEQVEEATEGLEELQLEEVQESTTLHKKPNRQQRRLAKRQAKMEAIQAEAAEEASHQVNMEEVENNAIHDLLKVNKLTLREVESDGHCLFRAIADQLETYHNRTATYAQLRTQAADYIREHPDDFAPFLIDENGDLLDEEGYQRYCDDVQFTAAWGGQPEILALAHVYKLPVHIIQMGSPIIKIAEEYEAHHPIRLSYHHHAFGLGQHYNSLHKKHLLI</sequence>
<dbReference type="EC" id="3.4.19.12" evidence="3"/>
<dbReference type="Gene3D" id="3.90.70.80">
    <property type="match status" value="1"/>
</dbReference>
<comment type="caution">
    <text evidence="3">The sequence shown here is derived from an EMBL/GenBank/DDBJ whole genome shotgun (WGS) entry which is preliminary data.</text>
</comment>
<feature type="coiled-coil region" evidence="1">
    <location>
        <begin position="2"/>
        <end position="29"/>
    </location>
</feature>
<dbReference type="PROSITE" id="PS50802">
    <property type="entry name" value="OTU"/>
    <property type="match status" value="1"/>
</dbReference>
<dbReference type="InterPro" id="IPR003323">
    <property type="entry name" value="OTU_dom"/>
</dbReference>
<dbReference type="AlphaFoldDB" id="A0A9W8E7H9"/>
<feature type="domain" description="OTU" evidence="2">
    <location>
        <begin position="118"/>
        <end position="256"/>
    </location>
</feature>
<evidence type="ECO:0000313" key="4">
    <source>
        <dbReference type="Proteomes" id="UP001150925"/>
    </source>
</evidence>
<dbReference type="OrthoDB" id="415023at2759"/>
<dbReference type="PANTHER" id="PTHR12419">
    <property type="entry name" value="OTU DOMAIN CONTAINING PROTEIN"/>
    <property type="match status" value="1"/>
</dbReference>
<evidence type="ECO:0000259" key="2">
    <source>
        <dbReference type="PROSITE" id="PS50802"/>
    </source>
</evidence>
<organism evidence="3 4">
    <name type="scientific">Dispira parvispora</name>
    <dbReference type="NCBI Taxonomy" id="1520584"/>
    <lineage>
        <taxon>Eukaryota</taxon>
        <taxon>Fungi</taxon>
        <taxon>Fungi incertae sedis</taxon>
        <taxon>Zoopagomycota</taxon>
        <taxon>Kickxellomycotina</taxon>
        <taxon>Dimargaritomycetes</taxon>
        <taxon>Dimargaritales</taxon>
        <taxon>Dimargaritaceae</taxon>
        <taxon>Dispira</taxon>
    </lineage>
</organism>
<dbReference type="GO" id="GO:0016579">
    <property type="term" value="P:protein deubiquitination"/>
    <property type="evidence" value="ECO:0007669"/>
    <property type="project" value="TreeGrafter"/>
</dbReference>
<gene>
    <name evidence="3" type="primary">OTU2</name>
    <name evidence="3" type="ORF">IWQ62_002408</name>
</gene>
<dbReference type="SUPFAM" id="SSF54001">
    <property type="entry name" value="Cysteine proteinases"/>
    <property type="match status" value="1"/>
</dbReference>
<dbReference type="GO" id="GO:0004843">
    <property type="term" value="F:cysteine-type deubiquitinase activity"/>
    <property type="evidence" value="ECO:0007669"/>
    <property type="project" value="UniProtKB-EC"/>
</dbReference>
<dbReference type="CDD" id="cd22748">
    <property type="entry name" value="OTU_OTUD6-like"/>
    <property type="match status" value="1"/>
</dbReference>
<dbReference type="PANTHER" id="PTHR12419:SF10">
    <property type="entry name" value="DEUBIQUITINASE OTUD6B"/>
    <property type="match status" value="1"/>
</dbReference>